<keyword evidence="3" id="KW-1185">Reference proteome</keyword>
<evidence type="ECO:0000313" key="2">
    <source>
        <dbReference type="EMBL" id="QPC99200.1"/>
    </source>
</evidence>
<dbReference type="RefSeq" id="WP_200982351.1">
    <property type="nucleotide sequence ID" value="NZ_CP064654.1"/>
</dbReference>
<organism evidence="2 3">
    <name type="scientific">Qipengyuania soli</name>
    <dbReference type="NCBI Taxonomy" id="2782568"/>
    <lineage>
        <taxon>Bacteria</taxon>
        <taxon>Pseudomonadati</taxon>
        <taxon>Pseudomonadota</taxon>
        <taxon>Alphaproteobacteria</taxon>
        <taxon>Sphingomonadales</taxon>
        <taxon>Erythrobacteraceae</taxon>
        <taxon>Qipengyuania</taxon>
    </lineage>
</organism>
<evidence type="ECO:0000256" key="1">
    <source>
        <dbReference type="SAM" id="SignalP"/>
    </source>
</evidence>
<dbReference type="Proteomes" id="UP000594459">
    <property type="component" value="Chromosome"/>
</dbReference>
<reference evidence="2 3" key="1">
    <citation type="submission" date="2020-11" db="EMBL/GenBank/DDBJ databases">
        <title>The genome sequence of Erythrobacter sp. 6D36.</title>
        <authorList>
            <person name="Liu Y."/>
        </authorList>
    </citation>
    <scope>NUCLEOTIDE SEQUENCE [LARGE SCALE GENOMIC DNA]</scope>
    <source>
        <strain evidence="2 3">6D36</strain>
    </source>
</reference>
<protein>
    <recommendedName>
        <fullName evidence="4">DUF2059 domain-containing protein</fullName>
    </recommendedName>
</protein>
<accession>A0A7S8F2A5</accession>
<keyword evidence="1" id="KW-0732">Signal</keyword>
<name>A0A7S8F2A5_9SPHN</name>
<dbReference type="KEGG" id="qso:IRL76_01040"/>
<feature type="chain" id="PRO_5032907727" description="DUF2059 domain-containing protein" evidence="1">
    <location>
        <begin position="24"/>
        <end position="240"/>
    </location>
</feature>
<dbReference type="AlphaFoldDB" id="A0A7S8F2A5"/>
<gene>
    <name evidence="2" type="ORF">IRL76_01040</name>
</gene>
<sequence>MITKLSLAALVALAASLPAPLSAAGESAYTDLVEALAAKDRLMSGFADSAIAVMVGEARRDPEMVEMEEECAGTLDLMGQTARPHLVASHERGVTQYRAQLLELFSSRLSPEEARGAAEFYASDDGRFLISLAEQNESVENVLSDVRGNEDGSVSAAALAADKAVMEEKIRKGGDRTRLAKIGWFLMTADWFRNFQTLKSEMHQLELALVNDDFTAEEGAAFDAALEEAFTAHFEACYAD</sequence>
<evidence type="ECO:0000313" key="3">
    <source>
        <dbReference type="Proteomes" id="UP000594459"/>
    </source>
</evidence>
<dbReference type="EMBL" id="CP064654">
    <property type="protein sequence ID" value="QPC99200.1"/>
    <property type="molecule type" value="Genomic_DNA"/>
</dbReference>
<evidence type="ECO:0008006" key="4">
    <source>
        <dbReference type="Google" id="ProtNLM"/>
    </source>
</evidence>
<feature type="signal peptide" evidence="1">
    <location>
        <begin position="1"/>
        <end position="23"/>
    </location>
</feature>
<proteinExistence type="predicted"/>